<name>A0A1D9G8K4_MOOP1</name>
<gene>
    <name evidence="2" type="ORF">BJP36_32460</name>
</gene>
<organism evidence="2 3">
    <name type="scientific">Moorena producens (strain JHB)</name>
    <dbReference type="NCBI Taxonomy" id="1454205"/>
    <lineage>
        <taxon>Bacteria</taxon>
        <taxon>Bacillati</taxon>
        <taxon>Cyanobacteriota</taxon>
        <taxon>Cyanophyceae</taxon>
        <taxon>Coleofasciculales</taxon>
        <taxon>Coleofasciculaceae</taxon>
        <taxon>Moorena</taxon>
    </lineage>
</organism>
<dbReference type="AlphaFoldDB" id="A0A1D9G8K4"/>
<feature type="domain" description="GT-D fold-like" evidence="1">
    <location>
        <begin position="34"/>
        <end position="259"/>
    </location>
</feature>
<reference evidence="3" key="1">
    <citation type="submission" date="2016-10" db="EMBL/GenBank/DDBJ databases">
        <title>Comparative genomics uncovers the prolific and rare metabolic potential of the cyanobacterial genus Moorea.</title>
        <authorList>
            <person name="Leao T."/>
            <person name="Castelao G."/>
            <person name="Korobeynikov A."/>
            <person name="Monroe E.A."/>
            <person name="Podell S."/>
            <person name="Glukhov E."/>
            <person name="Allen E."/>
            <person name="Gerwick W.H."/>
            <person name="Gerwick L."/>
        </authorList>
    </citation>
    <scope>NUCLEOTIDE SEQUENCE [LARGE SCALE GENOMIC DNA]</scope>
    <source>
        <strain evidence="3">JHB</strain>
    </source>
</reference>
<evidence type="ECO:0000313" key="2">
    <source>
        <dbReference type="EMBL" id="AOY83938.1"/>
    </source>
</evidence>
<dbReference type="Pfam" id="PF22882">
    <property type="entry name" value="GT-D-like"/>
    <property type="match status" value="1"/>
</dbReference>
<evidence type="ECO:0000313" key="3">
    <source>
        <dbReference type="Proteomes" id="UP000176944"/>
    </source>
</evidence>
<dbReference type="EMBL" id="CP017708">
    <property type="protein sequence ID" value="AOY83938.1"/>
    <property type="molecule type" value="Genomic_DNA"/>
</dbReference>
<protein>
    <recommendedName>
        <fullName evidence="1">GT-D fold-like domain-containing protein</fullName>
    </recommendedName>
</protein>
<proteinExistence type="predicted"/>
<sequence>MSLHQTYIKNLNFKQHQPLCSKPLQWMEQRKQEARRITQAMNNRPFSFLRLGDMDLTLLLAAQDGFSGEADTTDGVVGGTKPYGNPGIGLRYSARFFQAFQNADYVDFHQLLWINEQLLPQLKLNRADELLCNPTKETSYILPTWIETEFKNYCEYRRVGIAGAEASLLQILFEKPEYRKIAQNYWSPSATVFFHQVRNNGQNLNNNLDLIKEDLRDFVQKNDIDTLFLSLGGGAKILCYELSQELGICAIDFGAMLRMLTYSGSDGNRANRSTHTPFLFRIPFNLYMDCLEQAMPKLEPEVLLAKAHAQIILEVQEKEVGWTHPGQDYDFSYQNLECFQKSFKEYKKRYKFLFKNNQITRQERIDFFHLCGQHGLTFEGRIFYLVFQTKATIKTILIKLRLTPKTKTVL</sequence>
<evidence type="ECO:0000259" key="1">
    <source>
        <dbReference type="Pfam" id="PF22882"/>
    </source>
</evidence>
<accession>A0A1D9G8K4</accession>
<dbReference type="Proteomes" id="UP000176944">
    <property type="component" value="Chromosome"/>
</dbReference>
<dbReference type="InterPro" id="IPR055171">
    <property type="entry name" value="GT-D-like"/>
</dbReference>